<dbReference type="AlphaFoldDB" id="A0AAD5BQ78"/>
<dbReference type="InterPro" id="IPR007726">
    <property type="entry name" value="SS18_N"/>
</dbReference>
<keyword evidence="5" id="KW-1185">Reference proteome</keyword>
<protein>
    <recommendedName>
        <fullName evidence="3">SS18 N-terminal domain-containing protein</fullName>
    </recommendedName>
</protein>
<proteinExistence type="inferred from homology"/>
<name>A0AAD5BQ78_AMBAR</name>
<feature type="region of interest" description="Disordered" evidence="2">
    <location>
        <begin position="1"/>
        <end position="24"/>
    </location>
</feature>
<comment type="caution">
    <text evidence="4">The sequence shown here is derived from an EMBL/GenBank/DDBJ whole genome shotgun (WGS) entry which is preliminary data.</text>
</comment>
<feature type="compositionally biased region" description="Low complexity" evidence="2">
    <location>
        <begin position="1"/>
        <end position="17"/>
    </location>
</feature>
<accession>A0AAD5BQ78</accession>
<dbReference type="EMBL" id="JAMZMK010011356">
    <property type="protein sequence ID" value="KAI7727532.1"/>
    <property type="molecule type" value="Genomic_DNA"/>
</dbReference>
<evidence type="ECO:0000259" key="3">
    <source>
        <dbReference type="Pfam" id="PF05030"/>
    </source>
</evidence>
<evidence type="ECO:0000313" key="4">
    <source>
        <dbReference type="EMBL" id="KAI7727532.1"/>
    </source>
</evidence>
<evidence type="ECO:0000256" key="2">
    <source>
        <dbReference type="SAM" id="MobiDB-lite"/>
    </source>
</evidence>
<comment type="similarity">
    <text evidence="1">Belongs to the SS18 family.</text>
</comment>
<dbReference type="Pfam" id="PF05030">
    <property type="entry name" value="SSXT"/>
    <property type="match status" value="1"/>
</dbReference>
<organism evidence="4 5">
    <name type="scientific">Ambrosia artemisiifolia</name>
    <name type="common">Common ragweed</name>
    <dbReference type="NCBI Taxonomy" id="4212"/>
    <lineage>
        <taxon>Eukaryota</taxon>
        <taxon>Viridiplantae</taxon>
        <taxon>Streptophyta</taxon>
        <taxon>Embryophyta</taxon>
        <taxon>Tracheophyta</taxon>
        <taxon>Spermatophyta</taxon>
        <taxon>Magnoliopsida</taxon>
        <taxon>eudicotyledons</taxon>
        <taxon>Gunneridae</taxon>
        <taxon>Pentapetalae</taxon>
        <taxon>asterids</taxon>
        <taxon>campanulids</taxon>
        <taxon>Asterales</taxon>
        <taxon>Asteraceae</taxon>
        <taxon>Asteroideae</taxon>
        <taxon>Heliantheae alliance</taxon>
        <taxon>Heliantheae</taxon>
        <taxon>Ambrosia</taxon>
    </lineage>
</organism>
<gene>
    <name evidence="4" type="ORF">M8C21_003836</name>
</gene>
<sequence>MQQQLMHQMQQQQQQQHTGAFNTTSVTTDHIQQYLDENKALILNILENQSTGKFSECAE</sequence>
<reference evidence="4" key="1">
    <citation type="submission" date="2022-06" db="EMBL/GenBank/DDBJ databases">
        <title>Uncovering the hologenomic basis of an extraordinary plant invasion.</title>
        <authorList>
            <person name="Bieker V.C."/>
            <person name="Martin M.D."/>
            <person name="Gilbert T."/>
            <person name="Hodgins K."/>
            <person name="Battlay P."/>
            <person name="Petersen B."/>
            <person name="Wilson J."/>
        </authorList>
    </citation>
    <scope>NUCLEOTIDE SEQUENCE</scope>
    <source>
        <strain evidence="4">AA19_3_7</strain>
        <tissue evidence="4">Leaf</tissue>
    </source>
</reference>
<evidence type="ECO:0000313" key="5">
    <source>
        <dbReference type="Proteomes" id="UP001206925"/>
    </source>
</evidence>
<feature type="domain" description="SS18 N-terminal" evidence="3">
    <location>
        <begin position="25"/>
        <end position="58"/>
    </location>
</feature>
<evidence type="ECO:0000256" key="1">
    <source>
        <dbReference type="ARBA" id="ARBA00007945"/>
    </source>
</evidence>
<dbReference type="Proteomes" id="UP001206925">
    <property type="component" value="Unassembled WGS sequence"/>
</dbReference>